<comment type="caution">
    <text evidence="1">The sequence shown here is derived from an EMBL/GenBank/DDBJ whole genome shotgun (WGS) entry which is preliminary data.</text>
</comment>
<reference evidence="2" key="1">
    <citation type="journal article" date="2019" name="Int. J. Syst. Evol. Microbiol.">
        <title>The Global Catalogue of Microorganisms (GCM) 10K type strain sequencing project: providing services to taxonomists for standard genome sequencing and annotation.</title>
        <authorList>
            <consortium name="The Broad Institute Genomics Platform"/>
            <consortium name="The Broad Institute Genome Sequencing Center for Infectious Disease"/>
            <person name="Wu L."/>
            <person name="Ma J."/>
        </authorList>
    </citation>
    <scope>NUCLEOTIDE SEQUENCE [LARGE SCALE GENOMIC DNA]</scope>
    <source>
        <strain evidence="2">JCM 18055</strain>
    </source>
</reference>
<evidence type="ECO:0000313" key="2">
    <source>
        <dbReference type="Proteomes" id="UP001500325"/>
    </source>
</evidence>
<keyword evidence="2" id="KW-1185">Reference proteome</keyword>
<dbReference type="EMBL" id="BAABIC010000043">
    <property type="protein sequence ID" value="GAA4714533.1"/>
    <property type="molecule type" value="Genomic_DNA"/>
</dbReference>
<protein>
    <submittedName>
        <fullName evidence="1">Uncharacterized protein</fullName>
    </submittedName>
</protein>
<proteinExistence type="predicted"/>
<name>A0ABP8XTV2_9PSEU</name>
<dbReference type="Proteomes" id="UP001500325">
    <property type="component" value="Unassembled WGS sequence"/>
</dbReference>
<evidence type="ECO:0000313" key="1">
    <source>
        <dbReference type="EMBL" id="GAA4714533.1"/>
    </source>
</evidence>
<accession>A0ABP8XTV2</accession>
<gene>
    <name evidence="1" type="ORF">GCM10023215_67140</name>
</gene>
<organism evidence="1 2">
    <name type="scientific">Pseudonocardia yuanmonensis</name>
    <dbReference type="NCBI Taxonomy" id="1095914"/>
    <lineage>
        <taxon>Bacteria</taxon>
        <taxon>Bacillati</taxon>
        <taxon>Actinomycetota</taxon>
        <taxon>Actinomycetes</taxon>
        <taxon>Pseudonocardiales</taxon>
        <taxon>Pseudonocardiaceae</taxon>
        <taxon>Pseudonocardia</taxon>
    </lineage>
</organism>
<sequence>MLIEAGFDPAPVHQRTVELEGEKYHLVGEDGDPAPWYRRLAEARIASIVTQGREGVNDRQY</sequence>